<dbReference type="Proteomes" id="UP000708576">
    <property type="component" value="Unassembled WGS sequence"/>
</dbReference>
<name>A0ABS5JWA0_9BACT</name>
<keyword evidence="2" id="KW-1185">Reference proteome</keyword>
<protein>
    <recommendedName>
        <fullName evidence="3">HEPN domain-containing protein</fullName>
    </recommendedName>
</protein>
<sequence>MMIKENNWKNWLAEGDQYLNGMPKPGKPSKFGTDIRYNMLSMGFESYVMAILDFKDNLPDNHTFSDLVYGLEREIDLDLELKERILKYESIQEICSLDKYTIKQPSEDEITDLHGAILEIKVLAHQICKEPA</sequence>
<evidence type="ECO:0008006" key="3">
    <source>
        <dbReference type="Google" id="ProtNLM"/>
    </source>
</evidence>
<gene>
    <name evidence="1" type="ORF">KEM10_10725</name>
</gene>
<evidence type="ECO:0000313" key="2">
    <source>
        <dbReference type="Proteomes" id="UP000708576"/>
    </source>
</evidence>
<reference evidence="1 2" key="1">
    <citation type="journal article" date="2015" name="Int. J. Syst. Evol. Microbiol.">
        <title>Carboxylicivirga linearis sp. nov., isolated from a sea cucumber culture pond.</title>
        <authorList>
            <person name="Wang F.Q."/>
            <person name="Zhou Y.X."/>
            <person name="Lin X.Z."/>
            <person name="Chen G.J."/>
            <person name="Du Z.J."/>
        </authorList>
    </citation>
    <scope>NUCLEOTIDE SEQUENCE [LARGE SCALE GENOMIC DNA]</scope>
    <source>
        <strain evidence="1 2">FB218</strain>
    </source>
</reference>
<evidence type="ECO:0000313" key="1">
    <source>
        <dbReference type="EMBL" id="MBS2098754.1"/>
    </source>
</evidence>
<dbReference type="RefSeq" id="WP_212215996.1">
    <property type="nucleotide sequence ID" value="NZ_JAGUCO010000006.1"/>
</dbReference>
<accession>A0ABS5JWA0</accession>
<dbReference type="EMBL" id="JAGUCO010000006">
    <property type="protein sequence ID" value="MBS2098754.1"/>
    <property type="molecule type" value="Genomic_DNA"/>
</dbReference>
<comment type="caution">
    <text evidence="1">The sequence shown here is derived from an EMBL/GenBank/DDBJ whole genome shotgun (WGS) entry which is preliminary data.</text>
</comment>
<proteinExistence type="predicted"/>
<organism evidence="1 2">
    <name type="scientific">Carboxylicivirga linearis</name>
    <dbReference type="NCBI Taxonomy" id="1628157"/>
    <lineage>
        <taxon>Bacteria</taxon>
        <taxon>Pseudomonadati</taxon>
        <taxon>Bacteroidota</taxon>
        <taxon>Bacteroidia</taxon>
        <taxon>Marinilabiliales</taxon>
        <taxon>Marinilabiliaceae</taxon>
        <taxon>Carboxylicivirga</taxon>
    </lineage>
</organism>